<evidence type="ECO:0000256" key="8">
    <source>
        <dbReference type="SAM" id="Phobius"/>
    </source>
</evidence>
<dbReference type="SUPFAM" id="SSF81345">
    <property type="entry name" value="ABC transporter involved in vitamin B12 uptake, BtuC"/>
    <property type="match status" value="1"/>
</dbReference>
<feature type="transmembrane region" description="Helical" evidence="8">
    <location>
        <begin position="94"/>
        <end position="112"/>
    </location>
</feature>
<dbReference type="InterPro" id="IPR037294">
    <property type="entry name" value="ABC_BtuC-like"/>
</dbReference>
<keyword evidence="3" id="KW-0813">Transport</keyword>
<keyword evidence="7 8" id="KW-0472">Membrane</keyword>
<feature type="transmembrane region" description="Helical" evidence="8">
    <location>
        <begin position="227"/>
        <end position="248"/>
    </location>
</feature>
<dbReference type="EMBL" id="CP003261">
    <property type="protein sequence ID" value="AGK99114.1"/>
    <property type="molecule type" value="Genomic_DNA"/>
</dbReference>
<reference evidence="9 10" key="1">
    <citation type="submission" date="2012-01" db="EMBL/GenBank/DDBJ databases">
        <title>Complete sequence of chromosome of Clostridium pasteurianum BC1.</title>
        <authorList>
            <consortium name="US DOE Joint Genome Institute"/>
            <person name="Lucas S."/>
            <person name="Han J."/>
            <person name="Lapidus A."/>
            <person name="Cheng J.-F."/>
            <person name="Goodwin L."/>
            <person name="Pitluck S."/>
            <person name="Peters L."/>
            <person name="Mikhailova N."/>
            <person name="Teshima H."/>
            <person name="Detter J.C."/>
            <person name="Han C."/>
            <person name="Tapia R."/>
            <person name="Land M."/>
            <person name="Hauser L."/>
            <person name="Kyrpides N."/>
            <person name="Ivanova N."/>
            <person name="Pagani I."/>
            <person name="Dunn J."/>
            <person name="Taghavi S."/>
            <person name="Francis A."/>
            <person name="van der Lelie D."/>
            <person name="Woyke T."/>
        </authorList>
    </citation>
    <scope>NUCLEOTIDE SEQUENCE [LARGE SCALE GENOMIC DNA]</scope>
    <source>
        <strain evidence="9 10">BC1</strain>
    </source>
</reference>
<dbReference type="GO" id="GO:0033214">
    <property type="term" value="P:siderophore-iron import into cell"/>
    <property type="evidence" value="ECO:0007669"/>
    <property type="project" value="TreeGrafter"/>
</dbReference>
<dbReference type="OrthoDB" id="9792889at2"/>
<dbReference type="InterPro" id="IPR000522">
    <property type="entry name" value="ABC_transptr_permease_BtuC"/>
</dbReference>
<accession>R4KF01</accession>
<comment type="subcellular location">
    <subcellularLocation>
        <location evidence="1">Cell membrane</location>
        <topology evidence="1">Multi-pass membrane protein</topology>
    </subcellularLocation>
</comment>
<keyword evidence="10" id="KW-1185">Reference proteome</keyword>
<sequence>MKTINKVNIKQDPTILLSDSVTDTHTKIKQKKNYLLIGLVLLPILAFIISFSVGRYSIPISTLFDIFYSKLFGLSIHYPDTLLTVLFKVRIPRILAAMMVGAALSVSGATYQGLFKNPMVSSDILGASAGAGFGAAIAILFSFNLIEVQICSFVFGLIAVFLTYFISSAISSEDNGVLTLVLTGMVIAALCSAFISLIKYVGDPYNKLPEITFWLMGGLSSVTTKNVLFMIIPMVFGLVPIILLRWNLNVLSLGEEEARSLGVNTSRLRIIMILCSTLMTAASVSIGGMIGWVGLIIPHLTRMIVGPNYKILLPATILIGSSYLLLVDDVARSLFSMEIPLGILTSLIGAPFFIYLLLKGRRGWI</sequence>
<dbReference type="FunFam" id="1.10.3470.10:FF:000001">
    <property type="entry name" value="Vitamin B12 ABC transporter permease BtuC"/>
    <property type="match status" value="1"/>
</dbReference>
<evidence type="ECO:0000256" key="1">
    <source>
        <dbReference type="ARBA" id="ARBA00004651"/>
    </source>
</evidence>
<evidence type="ECO:0000256" key="3">
    <source>
        <dbReference type="ARBA" id="ARBA00022448"/>
    </source>
</evidence>
<gene>
    <name evidence="9" type="ORF">Clopa_4402</name>
</gene>
<feature type="transmembrane region" description="Helical" evidence="8">
    <location>
        <begin position="66"/>
        <end position="87"/>
    </location>
</feature>
<dbReference type="Pfam" id="PF01032">
    <property type="entry name" value="FecCD"/>
    <property type="match status" value="1"/>
</dbReference>
<dbReference type="STRING" id="86416.Clopa_4402"/>
<dbReference type="PATRIC" id="fig|86416.3.peg.4408"/>
<feature type="transmembrane region" description="Helical" evidence="8">
    <location>
        <begin position="34"/>
        <end position="54"/>
    </location>
</feature>
<dbReference type="eggNOG" id="COG0609">
    <property type="taxonomic scope" value="Bacteria"/>
</dbReference>
<feature type="transmembrane region" description="Helical" evidence="8">
    <location>
        <begin position="176"/>
        <end position="198"/>
    </location>
</feature>
<feature type="transmembrane region" description="Helical" evidence="8">
    <location>
        <begin position="268"/>
        <end position="297"/>
    </location>
</feature>
<dbReference type="KEGG" id="cpas:Clopa_4402"/>
<keyword evidence="4" id="KW-1003">Cell membrane</keyword>
<feature type="transmembrane region" description="Helical" evidence="8">
    <location>
        <begin position="124"/>
        <end position="143"/>
    </location>
</feature>
<organism evidence="9 10">
    <name type="scientific">Clostridium pasteurianum BC1</name>
    <dbReference type="NCBI Taxonomy" id="86416"/>
    <lineage>
        <taxon>Bacteria</taxon>
        <taxon>Bacillati</taxon>
        <taxon>Bacillota</taxon>
        <taxon>Clostridia</taxon>
        <taxon>Eubacteriales</taxon>
        <taxon>Clostridiaceae</taxon>
        <taxon>Clostridium</taxon>
    </lineage>
</organism>
<evidence type="ECO:0000256" key="7">
    <source>
        <dbReference type="ARBA" id="ARBA00023136"/>
    </source>
</evidence>
<dbReference type="HOGENOM" id="CLU_013016_0_2_9"/>
<dbReference type="Gene3D" id="1.10.3470.10">
    <property type="entry name" value="ABC transporter involved in vitamin B12 uptake, BtuC"/>
    <property type="match status" value="1"/>
</dbReference>
<keyword evidence="6 8" id="KW-1133">Transmembrane helix</keyword>
<feature type="transmembrane region" description="Helical" evidence="8">
    <location>
        <begin position="150"/>
        <end position="170"/>
    </location>
</feature>
<name>R4KF01_CLOPA</name>
<comment type="similarity">
    <text evidence="2">Belongs to the binding-protein-dependent transport system permease family. FecCD subfamily.</text>
</comment>
<dbReference type="AlphaFoldDB" id="R4KF01"/>
<dbReference type="GO" id="GO:0022857">
    <property type="term" value="F:transmembrane transporter activity"/>
    <property type="evidence" value="ECO:0007669"/>
    <property type="project" value="InterPro"/>
</dbReference>
<dbReference type="RefSeq" id="WP_015617386.1">
    <property type="nucleotide sequence ID" value="NC_021182.1"/>
</dbReference>
<dbReference type="Proteomes" id="UP000013523">
    <property type="component" value="Chromosome"/>
</dbReference>
<protein>
    <submittedName>
        <fullName evidence="9">ABC-type Fe3+-siderophore transport system, permease component</fullName>
    </submittedName>
</protein>
<proteinExistence type="inferred from homology"/>
<feature type="transmembrane region" description="Helical" evidence="8">
    <location>
        <begin position="309"/>
        <end position="327"/>
    </location>
</feature>
<evidence type="ECO:0000256" key="5">
    <source>
        <dbReference type="ARBA" id="ARBA00022692"/>
    </source>
</evidence>
<evidence type="ECO:0000256" key="6">
    <source>
        <dbReference type="ARBA" id="ARBA00022989"/>
    </source>
</evidence>
<dbReference type="PANTHER" id="PTHR30472">
    <property type="entry name" value="FERRIC ENTEROBACTIN TRANSPORT SYSTEM PERMEASE PROTEIN"/>
    <property type="match status" value="1"/>
</dbReference>
<feature type="transmembrane region" description="Helical" evidence="8">
    <location>
        <begin position="339"/>
        <end position="358"/>
    </location>
</feature>
<keyword evidence="5 8" id="KW-0812">Transmembrane</keyword>
<dbReference type="CDD" id="cd06550">
    <property type="entry name" value="TM_ABC_iron-siderophores_like"/>
    <property type="match status" value="1"/>
</dbReference>
<evidence type="ECO:0000256" key="4">
    <source>
        <dbReference type="ARBA" id="ARBA00022475"/>
    </source>
</evidence>
<evidence type="ECO:0000256" key="2">
    <source>
        <dbReference type="ARBA" id="ARBA00007935"/>
    </source>
</evidence>
<evidence type="ECO:0000313" key="10">
    <source>
        <dbReference type="Proteomes" id="UP000013523"/>
    </source>
</evidence>
<dbReference type="PANTHER" id="PTHR30472:SF70">
    <property type="entry name" value="MOLYBDATE IMPORT SYSTEM PERMEASE PROTEIN MOLB"/>
    <property type="match status" value="1"/>
</dbReference>
<evidence type="ECO:0000313" key="9">
    <source>
        <dbReference type="EMBL" id="AGK99114.1"/>
    </source>
</evidence>
<dbReference type="GO" id="GO:0005886">
    <property type="term" value="C:plasma membrane"/>
    <property type="evidence" value="ECO:0007669"/>
    <property type="project" value="UniProtKB-SubCell"/>
</dbReference>